<dbReference type="AlphaFoldDB" id="A0A4D6C4J9"/>
<dbReference type="GO" id="GO:0003735">
    <property type="term" value="F:structural constituent of ribosome"/>
    <property type="evidence" value="ECO:0007669"/>
    <property type="project" value="InterPro"/>
</dbReference>
<dbReference type="InterPro" id="IPR000218">
    <property type="entry name" value="Ribosomal_uL14"/>
</dbReference>
<dbReference type="CDD" id="cd00337">
    <property type="entry name" value="Ribosomal_uL14"/>
    <property type="match status" value="1"/>
</dbReference>
<gene>
    <name evidence="5" type="primary">rpl14</name>
</gene>
<dbReference type="PANTHER" id="PTHR11761">
    <property type="entry name" value="50S/60S RIBOSOMAL PROTEIN L14/L23"/>
    <property type="match status" value="1"/>
</dbReference>
<accession>A0A4D6C4J9</accession>
<dbReference type="InterPro" id="IPR005745">
    <property type="entry name" value="Ribosomal_uL14_bac-type"/>
</dbReference>
<sequence>MLYPGSRAKVCDNSGVLVVKCINCYSKKYAQVGDLISVVIEKVLPNSKHSKGSISKAIVCQTKKKMKRGDGSSIKFDLNSVALISASGNPVGTRVFGPVVHELRAKGHTKLVSLSNSVF</sequence>
<dbReference type="Pfam" id="PF00238">
    <property type="entry name" value="Ribosomal_L14"/>
    <property type="match status" value="1"/>
</dbReference>
<keyword evidence="5" id="KW-0496">Mitochondrion</keyword>
<evidence type="ECO:0000256" key="4">
    <source>
        <dbReference type="RuleBase" id="RU003949"/>
    </source>
</evidence>
<keyword evidence="3 4" id="KW-0687">Ribonucleoprotein</keyword>
<keyword evidence="2 4" id="KW-0689">Ribosomal protein</keyword>
<dbReference type="GO" id="GO:0005762">
    <property type="term" value="C:mitochondrial large ribosomal subunit"/>
    <property type="evidence" value="ECO:0007669"/>
    <property type="project" value="TreeGrafter"/>
</dbReference>
<comment type="similarity">
    <text evidence="1 4">Belongs to the universal ribosomal protein uL14 family.</text>
</comment>
<dbReference type="Gene3D" id="2.40.150.20">
    <property type="entry name" value="Ribosomal protein L14"/>
    <property type="match status" value="1"/>
</dbReference>
<dbReference type="InterPro" id="IPR036853">
    <property type="entry name" value="Ribosomal_uL14_sf"/>
</dbReference>
<proteinExistence type="inferred from homology"/>
<organism evidence="5">
    <name type="scientific">Chloroparvula sp. RCC999</name>
    <dbReference type="NCBI Taxonomy" id="2565276"/>
    <lineage>
        <taxon>Eukaryota</taxon>
        <taxon>Viridiplantae</taxon>
        <taxon>Chlorophyta</taxon>
        <taxon>Chloropicophyceae</taxon>
        <taxon>Chloropicales</taxon>
        <taxon>Chloropicaceae</taxon>
        <taxon>Chloroparvula</taxon>
    </lineage>
</organism>
<evidence type="ECO:0000256" key="1">
    <source>
        <dbReference type="ARBA" id="ARBA00010745"/>
    </source>
</evidence>
<dbReference type="PANTHER" id="PTHR11761:SF3">
    <property type="entry name" value="LARGE RIBOSOMAL SUBUNIT PROTEIN UL14M"/>
    <property type="match status" value="1"/>
</dbReference>
<dbReference type="GO" id="GO:0006412">
    <property type="term" value="P:translation"/>
    <property type="evidence" value="ECO:0007669"/>
    <property type="project" value="InterPro"/>
</dbReference>
<evidence type="ECO:0000313" key="5">
    <source>
        <dbReference type="EMBL" id="QBX98605.1"/>
    </source>
</evidence>
<evidence type="ECO:0000256" key="2">
    <source>
        <dbReference type="ARBA" id="ARBA00022980"/>
    </source>
</evidence>
<geneLocation type="mitochondrion" evidence="5"/>
<protein>
    <submittedName>
        <fullName evidence="5">Ribosomal protein L14</fullName>
    </submittedName>
</protein>
<dbReference type="EMBL" id="MK086002">
    <property type="protein sequence ID" value="QBX98605.1"/>
    <property type="molecule type" value="Genomic_DNA"/>
</dbReference>
<dbReference type="SUPFAM" id="SSF50193">
    <property type="entry name" value="Ribosomal protein L14"/>
    <property type="match status" value="1"/>
</dbReference>
<dbReference type="GO" id="GO:0070180">
    <property type="term" value="F:large ribosomal subunit rRNA binding"/>
    <property type="evidence" value="ECO:0007669"/>
    <property type="project" value="TreeGrafter"/>
</dbReference>
<dbReference type="SMART" id="SM01374">
    <property type="entry name" value="Ribosomal_L14"/>
    <property type="match status" value="1"/>
</dbReference>
<dbReference type="HAMAP" id="MF_01367">
    <property type="entry name" value="Ribosomal_uL14"/>
    <property type="match status" value="1"/>
</dbReference>
<evidence type="ECO:0000256" key="3">
    <source>
        <dbReference type="ARBA" id="ARBA00023274"/>
    </source>
</evidence>
<name>A0A4D6C4J9_9CHLO</name>
<dbReference type="NCBIfam" id="TIGR01067">
    <property type="entry name" value="rplN_bact"/>
    <property type="match status" value="1"/>
</dbReference>
<reference evidence="5" key="1">
    <citation type="journal article" date="2019" name="Genome Biol. Evol.">
        <title>Tracing the Evolution of the Plastome and Mitogenome in the Chloropicophyceae Uncovered Convergent tRNA Gene Losses and a Variant Plastid Genetic Code.</title>
        <authorList>
            <person name="Turmel M."/>
            <person name="Dos Santos A.L."/>
            <person name="Otis C."/>
            <person name="Sergerie R."/>
            <person name="Lemieux C."/>
        </authorList>
    </citation>
    <scope>NUCLEOTIDE SEQUENCE</scope>
</reference>